<evidence type="ECO:0000313" key="2">
    <source>
        <dbReference type="Proteomes" id="UP000826300"/>
    </source>
</evidence>
<sequence length="150" mass="15582">MGRRLGAAGWLVVALVAPAPALAHSLSLTLWPSSDPEAVLRCAVHLDAGRMRVVQGRGPGAGERVVIWTPTAVEQAVMMSALAAFVAGDLPSVLPTDPAQPAPPFVTVNWITRLDGGILAGRMVAPGLDLPPVLKAVVVRLMPGSLCDRD</sequence>
<protein>
    <submittedName>
        <fullName evidence="1">Uncharacterized protein</fullName>
    </submittedName>
</protein>
<dbReference type="RefSeq" id="WP_220662618.1">
    <property type="nucleotide sequence ID" value="NZ_CP069370.1"/>
</dbReference>
<dbReference type="AlphaFoldDB" id="A0A8G0ZWZ3"/>
<dbReference type="KEGG" id="nsm:JO391_02410"/>
<name>A0A8G0ZWZ3_9RHOB</name>
<accession>A0A8G0ZWZ3</accession>
<dbReference type="Proteomes" id="UP000826300">
    <property type="component" value="Chromosome"/>
</dbReference>
<reference evidence="1" key="1">
    <citation type="submission" date="2021-02" db="EMBL/GenBank/DDBJ databases">
        <title>Rhodobacter shimadae sp. nov., an aerobic anoxygenic phototrophic bacterium isolated from a hot spring.</title>
        <authorList>
            <person name="Muramatsu S."/>
            <person name="Haruta S."/>
            <person name="Hirose S."/>
            <person name="Hanada S."/>
        </authorList>
    </citation>
    <scope>NUCLEOTIDE SEQUENCE</scope>
    <source>
        <strain evidence="1">N10</strain>
    </source>
</reference>
<evidence type="ECO:0000313" key="1">
    <source>
        <dbReference type="EMBL" id="QYZ70401.1"/>
    </source>
</evidence>
<proteinExistence type="predicted"/>
<dbReference type="EMBL" id="CP069370">
    <property type="protein sequence ID" value="QYZ70401.1"/>
    <property type="molecule type" value="Genomic_DNA"/>
</dbReference>
<keyword evidence="2" id="KW-1185">Reference proteome</keyword>
<organism evidence="1 2">
    <name type="scientific">Neotabrizicola shimadae</name>
    <dbReference type="NCBI Taxonomy" id="2807096"/>
    <lineage>
        <taxon>Bacteria</taxon>
        <taxon>Pseudomonadati</taxon>
        <taxon>Pseudomonadota</taxon>
        <taxon>Alphaproteobacteria</taxon>
        <taxon>Rhodobacterales</taxon>
        <taxon>Paracoccaceae</taxon>
        <taxon>Neotabrizicola</taxon>
    </lineage>
</organism>
<gene>
    <name evidence="1" type="ORF">JO391_02410</name>
</gene>